<keyword evidence="1" id="KW-0378">Hydrolase</keyword>
<dbReference type="Pfam" id="PF10343">
    <property type="entry name" value="Q_salvage"/>
    <property type="match status" value="1"/>
</dbReference>
<evidence type="ECO:0000313" key="3">
    <source>
        <dbReference type="Proteomes" id="UP000736335"/>
    </source>
</evidence>
<comment type="function">
    <text evidence="1">Catalyzes the hydrolysis of queuosine 5'-phosphate, releasing the nucleobase queuine (q). Is required for salvage of queuine from exogenous queuosine (Q) that is imported and then converted to queuosine 5'-phosphate intracellularly.</text>
</comment>
<evidence type="ECO:0000256" key="1">
    <source>
        <dbReference type="RuleBase" id="RU365002"/>
    </source>
</evidence>
<keyword evidence="3" id="KW-1185">Reference proteome</keyword>
<comment type="similarity">
    <text evidence="1">Belongs to the QNG1 protein family.</text>
</comment>
<reference evidence="2" key="2">
    <citation type="submission" date="2020-11" db="EMBL/GenBank/DDBJ databases">
        <authorList>
            <consortium name="DOE Joint Genome Institute"/>
            <person name="Kuo A."/>
            <person name="Miyauchi S."/>
            <person name="Kiss E."/>
            <person name="Drula E."/>
            <person name="Kohler A."/>
            <person name="Sanchez-Garcia M."/>
            <person name="Andreopoulos B."/>
            <person name="Barry K.W."/>
            <person name="Bonito G."/>
            <person name="Buee M."/>
            <person name="Carver A."/>
            <person name="Chen C."/>
            <person name="Cichocki N."/>
            <person name="Clum A."/>
            <person name="Culley D."/>
            <person name="Crous P.W."/>
            <person name="Fauchery L."/>
            <person name="Girlanda M."/>
            <person name="Hayes R."/>
            <person name="Keri Z."/>
            <person name="Labutti K."/>
            <person name="Lipzen A."/>
            <person name="Lombard V."/>
            <person name="Magnuson J."/>
            <person name="Maillard F."/>
            <person name="Morin E."/>
            <person name="Murat C."/>
            <person name="Nolan M."/>
            <person name="Ohm R."/>
            <person name="Pangilinan J."/>
            <person name="Pereira M."/>
            <person name="Perotto S."/>
            <person name="Peter M."/>
            <person name="Riley R."/>
            <person name="Sitrit Y."/>
            <person name="Stielow B."/>
            <person name="Szollosi G."/>
            <person name="Zifcakova L."/>
            <person name="Stursova M."/>
            <person name="Spatafora J.W."/>
            <person name="Tedersoo L."/>
            <person name="Vaario L.-M."/>
            <person name="Yamada A."/>
            <person name="Yan M."/>
            <person name="Wang P."/>
            <person name="Xu J."/>
            <person name="Bruns T."/>
            <person name="Baldrian P."/>
            <person name="Vilgalys R."/>
            <person name="Henrissat B."/>
            <person name="Grigoriev I.V."/>
            <person name="Hibbett D."/>
            <person name="Nagy L.G."/>
            <person name="Martin F.M."/>
        </authorList>
    </citation>
    <scope>NUCLEOTIDE SEQUENCE</scope>
    <source>
        <strain evidence="2">UH-Tt-Lm1</strain>
    </source>
</reference>
<dbReference type="GO" id="GO:0016787">
    <property type="term" value="F:hydrolase activity"/>
    <property type="evidence" value="ECO:0007669"/>
    <property type="project" value="UniProtKB-KW"/>
</dbReference>
<sequence>MSPDKIPPFPQGSFTDAVRESSRLLTEQVKITINQNAAEKLLLSPAFTSSFERLKANHGQLLPLKYPSIVTELNVMSVLTVLNMASGYRVPLHKVTGRGAYDNIKMLVMGLYLSSTVEIDYISARGMAALDHQKVADLMGVLKHIHVEAPHKSLPGVIVGELGGPIFELVRLITRILNETGEALQSGGYPNLGTFLLEALKKAKGDPDVVLQQRLTLVQLVRGIPTFRDMTIMDGQAIYVFKKALLMIHLVNLRFSSSPHDFVVPDTSQLPVFSDNVVPTILVHLGIIDLSSATLGLGELFPDVDVDALLQPATSVEKTAQGVPKEGPLLTSEQSYALRAAAIYACDVVVSTARSLTITDQKLLWVSSITLPELGGWLWAGAKDRTDYRRLGRFSLMGTEFF</sequence>
<proteinExistence type="inferred from homology"/>
<dbReference type="Proteomes" id="UP000736335">
    <property type="component" value="Unassembled WGS sequence"/>
</dbReference>
<dbReference type="GO" id="GO:0006400">
    <property type="term" value="P:tRNA modification"/>
    <property type="evidence" value="ECO:0007669"/>
    <property type="project" value="TreeGrafter"/>
</dbReference>
<dbReference type="AlphaFoldDB" id="A0A9P6HSI9"/>
<gene>
    <name evidence="2" type="ORF">BJ322DRAFT_1097837</name>
</gene>
<dbReference type="PANTHER" id="PTHR21314">
    <property type="entry name" value="QUEUOSINE 5'-PHOSPHATE N-GLYCOSYLASE_HYDROLASE-RELATED"/>
    <property type="match status" value="1"/>
</dbReference>
<comment type="caution">
    <text evidence="2">The sequence shown here is derived from an EMBL/GenBank/DDBJ whole genome shotgun (WGS) entry which is preliminary data.</text>
</comment>
<dbReference type="InterPro" id="IPR019438">
    <property type="entry name" value="Q_salvage"/>
</dbReference>
<reference evidence="2" key="1">
    <citation type="journal article" date="2020" name="Nat. Commun.">
        <title>Large-scale genome sequencing of mycorrhizal fungi provides insights into the early evolution of symbiotic traits.</title>
        <authorList>
            <person name="Miyauchi S."/>
            <person name="Kiss E."/>
            <person name="Kuo A."/>
            <person name="Drula E."/>
            <person name="Kohler A."/>
            <person name="Sanchez-Garcia M."/>
            <person name="Morin E."/>
            <person name="Andreopoulos B."/>
            <person name="Barry K.W."/>
            <person name="Bonito G."/>
            <person name="Buee M."/>
            <person name="Carver A."/>
            <person name="Chen C."/>
            <person name="Cichocki N."/>
            <person name="Clum A."/>
            <person name="Culley D."/>
            <person name="Crous P.W."/>
            <person name="Fauchery L."/>
            <person name="Girlanda M."/>
            <person name="Hayes R.D."/>
            <person name="Keri Z."/>
            <person name="LaButti K."/>
            <person name="Lipzen A."/>
            <person name="Lombard V."/>
            <person name="Magnuson J."/>
            <person name="Maillard F."/>
            <person name="Murat C."/>
            <person name="Nolan M."/>
            <person name="Ohm R.A."/>
            <person name="Pangilinan J."/>
            <person name="Pereira M.F."/>
            <person name="Perotto S."/>
            <person name="Peter M."/>
            <person name="Pfister S."/>
            <person name="Riley R."/>
            <person name="Sitrit Y."/>
            <person name="Stielow J.B."/>
            <person name="Szollosi G."/>
            <person name="Zifcakova L."/>
            <person name="Stursova M."/>
            <person name="Spatafora J.W."/>
            <person name="Tedersoo L."/>
            <person name="Vaario L.M."/>
            <person name="Yamada A."/>
            <person name="Yan M."/>
            <person name="Wang P."/>
            <person name="Xu J."/>
            <person name="Bruns T."/>
            <person name="Baldrian P."/>
            <person name="Vilgalys R."/>
            <person name="Dunand C."/>
            <person name="Henrissat B."/>
            <person name="Grigoriev I.V."/>
            <person name="Hibbett D."/>
            <person name="Nagy L.G."/>
            <person name="Martin F.M."/>
        </authorList>
    </citation>
    <scope>NUCLEOTIDE SEQUENCE</scope>
    <source>
        <strain evidence="2">UH-Tt-Lm1</strain>
    </source>
</reference>
<organism evidence="2 3">
    <name type="scientific">Thelephora terrestris</name>
    <dbReference type="NCBI Taxonomy" id="56493"/>
    <lineage>
        <taxon>Eukaryota</taxon>
        <taxon>Fungi</taxon>
        <taxon>Dikarya</taxon>
        <taxon>Basidiomycota</taxon>
        <taxon>Agaricomycotina</taxon>
        <taxon>Agaricomycetes</taxon>
        <taxon>Thelephorales</taxon>
        <taxon>Thelephoraceae</taxon>
        <taxon>Thelephora</taxon>
    </lineage>
</organism>
<protein>
    <recommendedName>
        <fullName evidence="1">Queuosine 5'-phosphate N-glycosylase/hydrolase</fullName>
        <ecNumber evidence="1">3.2.2.-</ecNumber>
    </recommendedName>
    <alternativeName>
        <fullName evidence="1">Queuosine-nucleotide N-glycosylase/hydrolase</fullName>
    </alternativeName>
</protein>
<name>A0A9P6HSI9_9AGAM</name>
<dbReference type="OrthoDB" id="416777at2759"/>
<dbReference type="EC" id="3.2.2.-" evidence="1"/>
<evidence type="ECO:0000313" key="2">
    <source>
        <dbReference type="EMBL" id="KAF9792892.1"/>
    </source>
</evidence>
<comment type="catalytic activity">
    <reaction evidence="1">
        <text>queuosine 5'-phosphate + H2O = queuine + D-ribose 5-phosphate</text>
        <dbReference type="Rhea" id="RHEA:75387"/>
        <dbReference type="ChEBI" id="CHEBI:15377"/>
        <dbReference type="ChEBI" id="CHEBI:17433"/>
        <dbReference type="ChEBI" id="CHEBI:78346"/>
        <dbReference type="ChEBI" id="CHEBI:194371"/>
    </reaction>
    <physiologicalReaction direction="left-to-right" evidence="1">
        <dbReference type="Rhea" id="RHEA:75388"/>
    </physiologicalReaction>
</comment>
<dbReference type="PANTHER" id="PTHR21314:SF1">
    <property type="entry name" value="QUEUOSINE SALVAGE PROTEIN"/>
    <property type="match status" value="1"/>
</dbReference>
<dbReference type="EMBL" id="WIUZ02000001">
    <property type="protein sequence ID" value="KAF9792892.1"/>
    <property type="molecule type" value="Genomic_DNA"/>
</dbReference>
<accession>A0A9P6HSI9</accession>